<dbReference type="InterPro" id="IPR003010">
    <property type="entry name" value="C-N_Hydrolase"/>
</dbReference>
<dbReference type="Pfam" id="PF00795">
    <property type="entry name" value="CN_hydrolase"/>
    <property type="match status" value="1"/>
</dbReference>
<keyword evidence="8 9" id="KW-0012">Acyltransferase</keyword>
<dbReference type="CDD" id="cd07571">
    <property type="entry name" value="ALP_N-acyl_transferase"/>
    <property type="match status" value="1"/>
</dbReference>
<dbReference type="PANTHER" id="PTHR38686:SF1">
    <property type="entry name" value="APOLIPOPROTEIN N-ACYLTRANSFERASE"/>
    <property type="match status" value="1"/>
</dbReference>
<dbReference type="SUPFAM" id="SSF56317">
    <property type="entry name" value="Carbon-nitrogen hydrolase"/>
    <property type="match status" value="1"/>
</dbReference>
<dbReference type="UniPathway" id="UPA00666"/>
<feature type="transmembrane region" description="Helical" evidence="9">
    <location>
        <begin position="188"/>
        <end position="206"/>
    </location>
</feature>
<dbReference type="GO" id="GO:0042158">
    <property type="term" value="P:lipoprotein biosynthetic process"/>
    <property type="evidence" value="ECO:0007669"/>
    <property type="project" value="UniProtKB-UniRule"/>
</dbReference>
<organism evidence="11 12">
    <name type="scientific">Dinghuibacter silviterrae</name>
    <dbReference type="NCBI Taxonomy" id="1539049"/>
    <lineage>
        <taxon>Bacteria</taxon>
        <taxon>Pseudomonadati</taxon>
        <taxon>Bacteroidota</taxon>
        <taxon>Chitinophagia</taxon>
        <taxon>Chitinophagales</taxon>
        <taxon>Chitinophagaceae</taxon>
        <taxon>Dinghuibacter</taxon>
    </lineage>
</organism>
<keyword evidence="6 9" id="KW-1133">Transmembrane helix</keyword>
<comment type="pathway">
    <text evidence="9">Protein modification; lipoprotein biosynthesis (N-acyl transfer).</text>
</comment>
<dbReference type="RefSeq" id="WP_133995330.1">
    <property type="nucleotide sequence ID" value="NZ_SODV01000002.1"/>
</dbReference>
<dbReference type="GO" id="GO:0005886">
    <property type="term" value="C:plasma membrane"/>
    <property type="evidence" value="ECO:0007669"/>
    <property type="project" value="UniProtKB-SubCell"/>
</dbReference>
<proteinExistence type="inferred from homology"/>
<dbReference type="OrthoDB" id="9804277at2"/>
<dbReference type="PANTHER" id="PTHR38686">
    <property type="entry name" value="APOLIPOPROTEIN N-ACYLTRANSFERASE"/>
    <property type="match status" value="1"/>
</dbReference>
<dbReference type="InterPro" id="IPR036526">
    <property type="entry name" value="C-N_Hydrolase_sf"/>
</dbReference>
<evidence type="ECO:0000256" key="5">
    <source>
        <dbReference type="ARBA" id="ARBA00022692"/>
    </source>
</evidence>
<evidence type="ECO:0000256" key="7">
    <source>
        <dbReference type="ARBA" id="ARBA00023136"/>
    </source>
</evidence>
<dbReference type="AlphaFoldDB" id="A0A4R8DDZ5"/>
<name>A0A4R8DDZ5_9BACT</name>
<comment type="subcellular location">
    <subcellularLocation>
        <location evidence="1 9">Cell membrane</location>
        <topology evidence="1 9">Multi-pass membrane protein</topology>
    </subcellularLocation>
</comment>
<comment type="function">
    <text evidence="9">Catalyzes the phospholipid dependent N-acylation of the N-terminal cysteine of apolipoprotein, the last step in lipoprotein maturation.</text>
</comment>
<keyword evidence="3 9" id="KW-1003">Cell membrane</keyword>
<feature type="transmembrane region" description="Helical" evidence="9">
    <location>
        <begin position="505"/>
        <end position="524"/>
    </location>
</feature>
<dbReference type="HAMAP" id="MF_01148">
    <property type="entry name" value="Lnt"/>
    <property type="match status" value="1"/>
</dbReference>
<evidence type="ECO:0000259" key="10">
    <source>
        <dbReference type="PROSITE" id="PS50263"/>
    </source>
</evidence>
<comment type="similarity">
    <text evidence="2 9">Belongs to the CN hydrolase family. Apolipoprotein N-acyltransferase subfamily.</text>
</comment>
<evidence type="ECO:0000256" key="2">
    <source>
        <dbReference type="ARBA" id="ARBA00010065"/>
    </source>
</evidence>
<feature type="transmembrane region" description="Helical" evidence="9">
    <location>
        <begin position="20"/>
        <end position="42"/>
    </location>
</feature>
<accession>A0A4R8DDZ5</accession>
<dbReference type="PROSITE" id="PS50263">
    <property type="entry name" value="CN_HYDROLASE"/>
    <property type="match status" value="1"/>
</dbReference>
<feature type="transmembrane region" description="Helical" evidence="9">
    <location>
        <begin position="80"/>
        <end position="101"/>
    </location>
</feature>
<dbReference type="GO" id="GO:0016410">
    <property type="term" value="F:N-acyltransferase activity"/>
    <property type="evidence" value="ECO:0007669"/>
    <property type="project" value="UniProtKB-UniRule"/>
</dbReference>
<evidence type="ECO:0000256" key="8">
    <source>
        <dbReference type="ARBA" id="ARBA00023315"/>
    </source>
</evidence>
<evidence type="ECO:0000313" key="11">
    <source>
        <dbReference type="EMBL" id="TDW95709.1"/>
    </source>
</evidence>
<dbReference type="Proteomes" id="UP000294498">
    <property type="component" value="Unassembled WGS sequence"/>
</dbReference>
<feature type="transmembrane region" description="Helical" evidence="9">
    <location>
        <begin position="113"/>
        <end position="132"/>
    </location>
</feature>
<dbReference type="NCBIfam" id="TIGR00546">
    <property type="entry name" value="lnt"/>
    <property type="match status" value="1"/>
</dbReference>
<feature type="transmembrane region" description="Helical" evidence="9">
    <location>
        <begin position="152"/>
        <end position="176"/>
    </location>
</feature>
<evidence type="ECO:0000256" key="4">
    <source>
        <dbReference type="ARBA" id="ARBA00022679"/>
    </source>
</evidence>
<keyword evidence="11" id="KW-0449">Lipoprotein</keyword>
<comment type="caution">
    <text evidence="11">The sequence shown here is derived from an EMBL/GenBank/DDBJ whole genome shotgun (WGS) entry which is preliminary data.</text>
</comment>
<keyword evidence="5 9" id="KW-0812">Transmembrane</keyword>
<dbReference type="EC" id="2.3.1.269" evidence="9"/>
<evidence type="ECO:0000256" key="3">
    <source>
        <dbReference type="ARBA" id="ARBA00022475"/>
    </source>
</evidence>
<evidence type="ECO:0000256" key="1">
    <source>
        <dbReference type="ARBA" id="ARBA00004651"/>
    </source>
</evidence>
<comment type="catalytic activity">
    <reaction evidence="9">
        <text>N-terminal S-1,2-diacyl-sn-glyceryl-L-cysteinyl-[lipoprotein] + a glycerophospholipid = N-acyl-S-1,2-diacyl-sn-glyceryl-L-cysteinyl-[lipoprotein] + a 2-acyl-sn-glycero-3-phospholipid + H(+)</text>
        <dbReference type="Rhea" id="RHEA:48228"/>
        <dbReference type="Rhea" id="RHEA-COMP:14681"/>
        <dbReference type="Rhea" id="RHEA-COMP:14684"/>
        <dbReference type="ChEBI" id="CHEBI:15378"/>
        <dbReference type="ChEBI" id="CHEBI:136912"/>
        <dbReference type="ChEBI" id="CHEBI:140656"/>
        <dbReference type="ChEBI" id="CHEBI:140657"/>
        <dbReference type="ChEBI" id="CHEBI:140660"/>
        <dbReference type="EC" id="2.3.1.269"/>
    </reaction>
</comment>
<reference evidence="11 12" key="1">
    <citation type="submission" date="2019-03" db="EMBL/GenBank/DDBJ databases">
        <title>Genomic Encyclopedia of Type Strains, Phase IV (KMG-IV): sequencing the most valuable type-strain genomes for metagenomic binning, comparative biology and taxonomic classification.</title>
        <authorList>
            <person name="Goeker M."/>
        </authorList>
    </citation>
    <scope>NUCLEOTIDE SEQUENCE [LARGE SCALE GENOMIC DNA]</scope>
    <source>
        <strain evidence="11 12">DSM 100059</strain>
    </source>
</reference>
<keyword evidence="12" id="KW-1185">Reference proteome</keyword>
<dbReference type="Pfam" id="PF20154">
    <property type="entry name" value="LNT_N"/>
    <property type="match status" value="1"/>
</dbReference>
<keyword evidence="7 9" id="KW-0472">Membrane</keyword>
<feature type="transmembrane region" description="Helical" evidence="9">
    <location>
        <begin position="54"/>
        <end position="74"/>
    </location>
</feature>
<dbReference type="Gene3D" id="3.60.110.10">
    <property type="entry name" value="Carbon-nitrogen hydrolase"/>
    <property type="match status" value="1"/>
</dbReference>
<keyword evidence="4 9" id="KW-0808">Transferase</keyword>
<dbReference type="EMBL" id="SODV01000002">
    <property type="protein sequence ID" value="TDW95709.1"/>
    <property type="molecule type" value="Genomic_DNA"/>
</dbReference>
<gene>
    <name evidence="9" type="primary">lnt</name>
    <name evidence="11" type="ORF">EDB95_3520</name>
</gene>
<evidence type="ECO:0000256" key="6">
    <source>
        <dbReference type="ARBA" id="ARBA00022989"/>
    </source>
</evidence>
<protein>
    <recommendedName>
        <fullName evidence="9">Apolipoprotein N-acyltransferase</fullName>
        <shortName evidence="9">ALP N-acyltransferase</shortName>
        <ecNumber evidence="9">2.3.1.269</ecNumber>
    </recommendedName>
</protein>
<feature type="domain" description="CN hydrolase" evidence="10">
    <location>
        <begin position="223"/>
        <end position="492"/>
    </location>
</feature>
<sequence>MHKSSFWQHPVFLSVISGVLLWACWPTSPLTFLVFVAWVPLLALEARSTRLLRFWGWTYLSLLLWNAATTWWVGNTTVPVSGVMANVLNALVMSVPWIGYWKTKRRFGQTAGYISLVAYWLAFEYIHLQWELSWPWLTLGNVFAGQPRWVQWYEWTGTSGGTVWVWVVNMLVFRALQTGVARLRSWRTVALALAVPLVVSTGIRFYRSGLKAVPLNGPDVVVVQPNIDPYNEKFESGTEIQQLQKLITLSDSLIDTTTSLVVWPETAIPFEVDESRFWHVPVLQPLRDFLQRHPRIRLVTGLAGERRLPADTSTPAMRIDPATGIHYEEYNTALQLDTGQGIEYYHKGKLVPGAEIVPYSWLFGFLEKFSLDMGGASGTLGRGTERTVFSRSPAGYRAGPIICYESIYSAYVTGYVRNGANILTIITNDGWWGDTQGYRQHQQYARLRAIETRRWVARSANTGISCFIDPLGQVYQAQPYDVASVIKMHVPPLEGKTLFVQIGDWLSFLALAWTVIALATGIFVRVKKRVWKKH</sequence>
<dbReference type="InterPro" id="IPR045378">
    <property type="entry name" value="LNT_N"/>
</dbReference>
<dbReference type="InterPro" id="IPR004563">
    <property type="entry name" value="Apolipo_AcylTrfase"/>
</dbReference>
<evidence type="ECO:0000256" key="9">
    <source>
        <dbReference type="HAMAP-Rule" id="MF_01148"/>
    </source>
</evidence>
<evidence type="ECO:0000313" key="12">
    <source>
        <dbReference type="Proteomes" id="UP000294498"/>
    </source>
</evidence>